<name>A0A9N9AZ45_9GLOM</name>
<dbReference type="InterPro" id="IPR017943">
    <property type="entry name" value="Bactericidal_perm-incr_a/b_dom"/>
</dbReference>
<feature type="region of interest" description="Disordered" evidence="1">
    <location>
        <begin position="665"/>
        <end position="701"/>
    </location>
</feature>
<dbReference type="PANTHER" id="PTHR31138">
    <property type="entry name" value="CHROMOSOME 19, WHOLE GENOME SHOTGUN SEQUENCE"/>
    <property type="match status" value="1"/>
</dbReference>
<accession>A0A9N9AZ45</accession>
<keyword evidence="5" id="KW-1185">Reference proteome</keyword>
<dbReference type="Gene3D" id="3.15.10.10">
    <property type="entry name" value="Bactericidal permeability-increasing protein, domain 1"/>
    <property type="match status" value="1"/>
</dbReference>
<dbReference type="SUPFAM" id="SSF55394">
    <property type="entry name" value="Bactericidal permeability-increasing protein, BPI"/>
    <property type="match status" value="1"/>
</dbReference>
<evidence type="ECO:0000313" key="4">
    <source>
        <dbReference type="EMBL" id="CAG8547346.1"/>
    </source>
</evidence>
<dbReference type="GO" id="GO:0008289">
    <property type="term" value="F:lipid binding"/>
    <property type="evidence" value="ECO:0007669"/>
    <property type="project" value="InterPro"/>
</dbReference>
<evidence type="ECO:0000256" key="1">
    <source>
        <dbReference type="SAM" id="MobiDB-lite"/>
    </source>
</evidence>
<evidence type="ECO:0000259" key="3">
    <source>
        <dbReference type="Pfam" id="PF19343"/>
    </source>
</evidence>
<evidence type="ECO:0000259" key="2">
    <source>
        <dbReference type="Pfam" id="PF14613"/>
    </source>
</evidence>
<dbReference type="Proteomes" id="UP000789405">
    <property type="component" value="Unassembled WGS sequence"/>
</dbReference>
<feature type="domain" description="HAM1-like N-terminal" evidence="3">
    <location>
        <begin position="32"/>
        <end position="173"/>
    </location>
</feature>
<organism evidence="4 5">
    <name type="scientific">Dentiscutata erythropus</name>
    <dbReference type="NCBI Taxonomy" id="1348616"/>
    <lineage>
        <taxon>Eukaryota</taxon>
        <taxon>Fungi</taxon>
        <taxon>Fungi incertae sedis</taxon>
        <taxon>Mucoromycota</taxon>
        <taxon>Glomeromycotina</taxon>
        <taxon>Glomeromycetes</taxon>
        <taxon>Diversisporales</taxon>
        <taxon>Gigasporaceae</taxon>
        <taxon>Dentiscutata</taxon>
    </lineage>
</organism>
<dbReference type="PANTHER" id="PTHR31138:SF1">
    <property type="entry name" value="PDZ DOMAIN-CONTAINING PROTEIN"/>
    <property type="match status" value="1"/>
</dbReference>
<dbReference type="EMBL" id="CAJVPY010002068">
    <property type="protein sequence ID" value="CAG8547346.1"/>
    <property type="molecule type" value="Genomic_DNA"/>
</dbReference>
<comment type="caution">
    <text evidence="4">The sequence shown here is derived from an EMBL/GenBank/DDBJ whole genome shotgun (WGS) entry which is preliminary data.</text>
</comment>
<protein>
    <submittedName>
        <fullName evidence="4">27062_t:CDS:1</fullName>
    </submittedName>
</protein>
<dbReference type="Pfam" id="PF14613">
    <property type="entry name" value="HAM1_C"/>
    <property type="match status" value="1"/>
</dbReference>
<feature type="region of interest" description="Disordered" evidence="1">
    <location>
        <begin position="1"/>
        <end position="43"/>
    </location>
</feature>
<gene>
    <name evidence="4" type="ORF">DERYTH_LOCUS5097</name>
</gene>
<dbReference type="InterPro" id="IPR045967">
    <property type="entry name" value="HAM1-like_N"/>
</dbReference>
<evidence type="ECO:0000313" key="5">
    <source>
        <dbReference type="Proteomes" id="UP000789405"/>
    </source>
</evidence>
<feature type="compositionally biased region" description="Basic and acidic residues" evidence="1">
    <location>
        <begin position="676"/>
        <end position="689"/>
    </location>
</feature>
<feature type="domain" description="HAM1-like N-terminal" evidence="3">
    <location>
        <begin position="230"/>
        <end position="579"/>
    </location>
</feature>
<dbReference type="Pfam" id="PF19343">
    <property type="entry name" value="HAM1_N"/>
    <property type="match status" value="2"/>
</dbReference>
<feature type="compositionally biased region" description="Polar residues" evidence="1">
    <location>
        <begin position="690"/>
        <end position="701"/>
    </location>
</feature>
<feature type="domain" description="HAM1-like C-terminal" evidence="2">
    <location>
        <begin position="600"/>
        <end position="666"/>
    </location>
</feature>
<dbReference type="InterPro" id="IPR027842">
    <property type="entry name" value="HAM1-like_C"/>
</dbReference>
<proteinExistence type="predicted"/>
<sequence>MSSKKLPPKNDPARTSAEQDALKTAEKANQFAGALKEGKIPTTEQITTTIDSIQESDAMHSTARGMSPLGKKVFADAEKFLETTKTLLVEKNANDELQNTVYYGAKAAREIKETTSSIPEDLKRRVDEHLASAEPSVKAIWQKTLLIPQLLISSPEFRRLVNDINHIIKEALSVYVPGREDDVQTPHEDEEKDPQEFAQDVAQHGRESVYPVARAGAEIVGPHIKDFGEGRKSLKEAAGDGMKTLATSVKDRVTSYKLSPEKRDRIINRFRTLMIETQSSPEYQEALTDLVDVLSRFSDYTQEAAGHVVSTTKGTSNDIPSLKIAQENAKNLIENFANNKSLDDLICALKDMGTQIKNHEELHNYFKKLQHFVLSSLRDHEFVESTNYREEGSRLIENGRQLLLDNYRDTTQRIVDEASAFNEALQEDRTTRQWARDLECLIKDVFLDEKGRPTIKFELVKDFGKILSIVAEKLKFIPLPRLENSDENYEYSFDNIVLHVSDILPKHLHISLTSDINLDREANDVVQNTAVFEISKLRADARNIAFYYKKKGGLIQMRDVGLVDFAIPADGLRYYMKLSLDLPNADTQLTQFRVLEAETKISDLKIRLHDTKHDFLYMLLTPLAEKRIKRQVEGVITEQMKKAVGFIQEQIARVQQQMVEMQQRRAAMRATSPTSPERDEKLKSRENWRTENYSSKGASKA</sequence>
<dbReference type="AlphaFoldDB" id="A0A9N9AZ45"/>
<dbReference type="OrthoDB" id="19394at2759"/>
<reference evidence="4" key="1">
    <citation type="submission" date="2021-06" db="EMBL/GenBank/DDBJ databases">
        <authorList>
            <person name="Kallberg Y."/>
            <person name="Tangrot J."/>
            <person name="Rosling A."/>
        </authorList>
    </citation>
    <scope>NUCLEOTIDE SEQUENCE</scope>
    <source>
        <strain evidence="4">MA453B</strain>
    </source>
</reference>